<sequence length="129" mass="12969">MRTSRWMPVALLAGAILVASVIPIPGSVPEDGGGIPTSGLFHVVGYAALAAAIGYALLAPGNRARALVAGTGGAGAYGALIECVQYPIPYRTFSYLDMLVNVGGAALGAVALLCALALSGSDQESDDHR</sequence>
<dbReference type="EMBL" id="JBHSXQ010000001">
    <property type="protein sequence ID" value="MFC6904303.1"/>
    <property type="molecule type" value="Genomic_DNA"/>
</dbReference>
<dbReference type="RefSeq" id="WP_340602811.1">
    <property type="nucleotide sequence ID" value="NZ_JBBMXV010000001.1"/>
</dbReference>
<dbReference type="AlphaFoldDB" id="A0ABD5UYN9"/>
<name>A0ABD5UYN9_9EURY</name>
<accession>A0ABD5UYN9</accession>
<feature type="transmembrane region" description="Helical" evidence="1">
    <location>
        <begin position="100"/>
        <end position="119"/>
    </location>
</feature>
<evidence type="ECO:0000256" key="1">
    <source>
        <dbReference type="SAM" id="Phobius"/>
    </source>
</evidence>
<reference evidence="2 3" key="1">
    <citation type="journal article" date="2019" name="Int. J. Syst. Evol. Microbiol.">
        <title>The Global Catalogue of Microorganisms (GCM) 10K type strain sequencing project: providing services to taxonomists for standard genome sequencing and annotation.</title>
        <authorList>
            <consortium name="The Broad Institute Genomics Platform"/>
            <consortium name="The Broad Institute Genome Sequencing Center for Infectious Disease"/>
            <person name="Wu L."/>
            <person name="Ma J."/>
        </authorList>
    </citation>
    <scope>NUCLEOTIDE SEQUENCE [LARGE SCALE GENOMIC DNA]</scope>
    <source>
        <strain evidence="2 3">CGMCC 1.3240</strain>
    </source>
</reference>
<keyword evidence="1" id="KW-0812">Transmembrane</keyword>
<evidence type="ECO:0000313" key="3">
    <source>
        <dbReference type="Proteomes" id="UP001596312"/>
    </source>
</evidence>
<gene>
    <name evidence="2" type="ORF">ACFQGH_03725</name>
</gene>
<keyword evidence="1" id="KW-0472">Membrane</keyword>
<keyword evidence="1" id="KW-1133">Transmembrane helix</keyword>
<comment type="caution">
    <text evidence="2">The sequence shown here is derived from an EMBL/GenBank/DDBJ whole genome shotgun (WGS) entry which is preliminary data.</text>
</comment>
<feature type="transmembrane region" description="Helical" evidence="1">
    <location>
        <begin position="66"/>
        <end position="88"/>
    </location>
</feature>
<evidence type="ECO:0000313" key="2">
    <source>
        <dbReference type="EMBL" id="MFC6904303.1"/>
    </source>
</evidence>
<dbReference type="Proteomes" id="UP001596312">
    <property type="component" value="Unassembled WGS sequence"/>
</dbReference>
<keyword evidence="3" id="KW-1185">Reference proteome</keyword>
<feature type="transmembrane region" description="Helical" evidence="1">
    <location>
        <begin position="39"/>
        <end position="59"/>
    </location>
</feature>
<protein>
    <submittedName>
        <fullName evidence="2">VanZ family protein</fullName>
    </submittedName>
</protein>
<organism evidence="2 3">
    <name type="scientific">Halalkalicoccus tibetensis</name>
    <dbReference type="NCBI Taxonomy" id="175632"/>
    <lineage>
        <taxon>Archaea</taxon>
        <taxon>Methanobacteriati</taxon>
        <taxon>Methanobacteriota</taxon>
        <taxon>Stenosarchaea group</taxon>
        <taxon>Halobacteria</taxon>
        <taxon>Halobacteriales</taxon>
        <taxon>Halococcaceae</taxon>
        <taxon>Halalkalicoccus</taxon>
    </lineage>
</organism>
<proteinExistence type="predicted"/>
<dbReference type="NCBIfam" id="NF037970">
    <property type="entry name" value="vanZ_1"/>
    <property type="match status" value="1"/>
</dbReference>